<sequence>MFEKLDFLLERLKAHQRTLIFAMAEHDGMPSGNLLRQVAELENVIAAVEAIVAEEADRDRSTSAAGVRRESQAE</sequence>
<reference evidence="1 2" key="1">
    <citation type="journal article" date="2012" name="Genet. Mol. Biol.">
        <title>Analysis of 16S rRNA and mxaF genes revealing insights into Methylobacterium niche-specific plant association.</title>
        <authorList>
            <person name="Dourado M.N."/>
            <person name="Andreote F.D."/>
            <person name="Dini-Andreote F."/>
            <person name="Conti R."/>
            <person name="Araujo J.M."/>
            <person name="Araujo W.L."/>
        </authorList>
    </citation>
    <scope>NUCLEOTIDE SEQUENCE [LARGE SCALE GENOMIC DNA]</scope>
    <source>
        <strain evidence="1 2">TC3-10</strain>
    </source>
</reference>
<comment type="caution">
    <text evidence="1">The sequence shown here is derived from an EMBL/GenBank/DDBJ whole genome shotgun (WGS) entry which is preliminary data.</text>
</comment>
<proteinExistence type="predicted"/>
<name>A0ABU7TLU8_9HYPH</name>
<organism evidence="1 2">
    <name type="scientific">Methylobacterium oryzae</name>
    <dbReference type="NCBI Taxonomy" id="334852"/>
    <lineage>
        <taxon>Bacteria</taxon>
        <taxon>Pseudomonadati</taxon>
        <taxon>Pseudomonadota</taxon>
        <taxon>Alphaproteobacteria</taxon>
        <taxon>Hyphomicrobiales</taxon>
        <taxon>Methylobacteriaceae</taxon>
        <taxon>Methylobacterium</taxon>
    </lineage>
</organism>
<gene>
    <name evidence="1" type="ORF">MOTC310_09595</name>
</gene>
<dbReference type="EMBL" id="MLCA01000003">
    <property type="protein sequence ID" value="MEE7490710.1"/>
    <property type="molecule type" value="Genomic_DNA"/>
</dbReference>
<dbReference type="Proteomes" id="UP001355206">
    <property type="component" value="Unassembled WGS sequence"/>
</dbReference>
<protein>
    <submittedName>
        <fullName evidence="1">Uncharacterized protein</fullName>
    </submittedName>
</protein>
<accession>A0ABU7TLU8</accession>
<keyword evidence="2" id="KW-1185">Reference proteome</keyword>
<dbReference type="RefSeq" id="WP_331291970.1">
    <property type="nucleotide sequence ID" value="NZ_MLBR01000013.1"/>
</dbReference>
<evidence type="ECO:0000313" key="2">
    <source>
        <dbReference type="Proteomes" id="UP001355206"/>
    </source>
</evidence>
<evidence type="ECO:0000313" key="1">
    <source>
        <dbReference type="EMBL" id="MEE7490710.1"/>
    </source>
</evidence>